<accession>A0ABD0K7N2</accession>
<feature type="domain" description="HTH psq-type" evidence="1">
    <location>
        <begin position="5"/>
        <end position="48"/>
    </location>
</feature>
<comment type="caution">
    <text evidence="2">The sequence shown here is derived from an EMBL/GenBank/DDBJ whole genome shotgun (WGS) entry which is preliminary data.</text>
</comment>
<gene>
    <name evidence="2" type="ORF">BaRGS_00025775</name>
</gene>
<dbReference type="Proteomes" id="UP001519460">
    <property type="component" value="Unassembled WGS sequence"/>
</dbReference>
<dbReference type="Pfam" id="PF04218">
    <property type="entry name" value="CENP-B_N"/>
    <property type="match status" value="1"/>
</dbReference>
<evidence type="ECO:0000259" key="1">
    <source>
        <dbReference type="Pfam" id="PF04218"/>
    </source>
</evidence>
<dbReference type="Gene3D" id="1.10.10.60">
    <property type="entry name" value="Homeodomain-like"/>
    <property type="match status" value="1"/>
</dbReference>
<keyword evidence="3" id="KW-1185">Reference proteome</keyword>
<organism evidence="2 3">
    <name type="scientific">Batillaria attramentaria</name>
    <dbReference type="NCBI Taxonomy" id="370345"/>
    <lineage>
        <taxon>Eukaryota</taxon>
        <taxon>Metazoa</taxon>
        <taxon>Spiralia</taxon>
        <taxon>Lophotrochozoa</taxon>
        <taxon>Mollusca</taxon>
        <taxon>Gastropoda</taxon>
        <taxon>Caenogastropoda</taxon>
        <taxon>Sorbeoconcha</taxon>
        <taxon>Cerithioidea</taxon>
        <taxon>Batillariidae</taxon>
        <taxon>Batillaria</taxon>
    </lineage>
</organism>
<sequence>MKTVTLEETVEVIKLSDRGLSSRALATQFGVGRTQIQNCVKRKAEVLSDSGVGLNALSQEVFGCDFCDVADIDADLTVCESRQAVVFSDRDRRACCHLHPAAAG</sequence>
<protein>
    <recommendedName>
        <fullName evidence="1">HTH psq-type domain-containing protein</fullName>
    </recommendedName>
</protein>
<evidence type="ECO:0000313" key="3">
    <source>
        <dbReference type="Proteomes" id="UP001519460"/>
    </source>
</evidence>
<dbReference type="AlphaFoldDB" id="A0ABD0K7N2"/>
<dbReference type="InterPro" id="IPR007889">
    <property type="entry name" value="HTH_Psq"/>
</dbReference>
<evidence type="ECO:0000313" key="2">
    <source>
        <dbReference type="EMBL" id="KAK7482998.1"/>
    </source>
</evidence>
<reference evidence="2 3" key="1">
    <citation type="journal article" date="2023" name="Sci. Data">
        <title>Genome assembly of the Korean intertidal mud-creeper Batillaria attramentaria.</title>
        <authorList>
            <person name="Patra A.K."/>
            <person name="Ho P.T."/>
            <person name="Jun S."/>
            <person name="Lee S.J."/>
            <person name="Kim Y."/>
            <person name="Won Y.J."/>
        </authorList>
    </citation>
    <scope>NUCLEOTIDE SEQUENCE [LARGE SCALE GENOMIC DNA]</scope>
    <source>
        <strain evidence="2">Wonlab-2016</strain>
    </source>
</reference>
<name>A0ABD0K7N2_9CAEN</name>
<proteinExistence type="predicted"/>
<dbReference type="EMBL" id="JACVVK020000235">
    <property type="protein sequence ID" value="KAK7482998.1"/>
    <property type="molecule type" value="Genomic_DNA"/>
</dbReference>